<dbReference type="EMBL" id="LAQJ01000182">
    <property type="protein sequence ID" value="KKO19533.1"/>
    <property type="molecule type" value="Genomic_DNA"/>
</dbReference>
<dbReference type="InterPro" id="IPR004161">
    <property type="entry name" value="EFTu-like_2"/>
</dbReference>
<protein>
    <recommendedName>
        <fullName evidence="2">Selenocysteine-specific elongation factor</fullName>
    </recommendedName>
    <alternativeName>
        <fullName evidence="8">SelB translation factor</fullName>
    </alternativeName>
</protein>
<dbReference type="AlphaFoldDB" id="A0A0M2UTZ6"/>
<dbReference type="GO" id="GO:0005829">
    <property type="term" value="C:cytosol"/>
    <property type="evidence" value="ECO:0007669"/>
    <property type="project" value="TreeGrafter"/>
</dbReference>
<gene>
    <name evidence="10" type="ORF">BROFUL_01760</name>
</gene>
<dbReference type="Pfam" id="PF09107">
    <property type="entry name" value="WHD_3rd_SelB"/>
    <property type="match status" value="1"/>
</dbReference>
<dbReference type="GO" id="GO:0005525">
    <property type="term" value="F:GTP binding"/>
    <property type="evidence" value="ECO:0007669"/>
    <property type="project" value="UniProtKB-KW"/>
</dbReference>
<dbReference type="GO" id="GO:0003924">
    <property type="term" value="F:GTPase activity"/>
    <property type="evidence" value="ECO:0007669"/>
    <property type="project" value="InterPro"/>
</dbReference>
<dbReference type="CDD" id="cd03696">
    <property type="entry name" value="SelB_II"/>
    <property type="match status" value="1"/>
</dbReference>
<dbReference type="PANTHER" id="PTHR43721:SF22">
    <property type="entry name" value="ELONGATION FACTOR TU, MITOCHONDRIAL"/>
    <property type="match status" value="1"/>
</dbReference>
<dbReference type="SUPFAM" id="SSF50447">
    <property type="entry name" value="Translation proteins"/>
    <property type="match status" value="1"/>
</dbReference>
<dbReference type="PANTHER" id="PTHR43721">
    <property type="entry name" value="ELONGATION FACTOR TU-RELATED"/>
    <property type="match status" value="1"/>
</dbReference>
<dbReference type="Gene3D" id="1.10.10.10">
    <property type="entry name" value="Winged helix-like DNA-binding domain superfamily/Winged helix DNA-binding domain"/>
    <property type="match status" value="3"/>
</dbReference>
<evidence type="ECO:0000256" key="3">
    <source>
        <dbReference type="ARBA" id="ARBA00022490"/>
    </source>
</evidence>
<dbReference type="InterPro" id="IPR057335">
    <property type="entry name" value="Beta-barrel_SelB"/>
</dbReference>
<dbReference type="InterPro" id="IPR009000">
    <property type="entry name" value="Transl_B-barrel_sf"/>
</dbReference>
<dbReference type="InterPro" id="IPR036390">
    <property type="entry name" value="WH_DNA-bd_sf"/>
</dbReference>
<dbReference type="NCBIfam" id="TIGR00231">
    <property type="entry name" value="small_GTP"/>
    <property type="match status" value="1"/>
</dbReference>
<keyword evidence="10" id="KW-0251">Elongation factor</keyword>
<dbReference type="FunFam" id="3.40.50.300:FF:001064">
    <property type="entry name" value="Selenocysteine-specific translation elongation factor"/>
    <property type="match status" value="1"/>
</dbReference>
<dbReference type="InterPro" id="IPR009001">
    <property type="entry name" value="Transl_elong_EF1A/Init_IF2_C"/>
</dbReference>
<dbReference type="Proteomes" id="UP000034954">
    <property type="component" value="Unassembled WGS sequence"/>
</dbReference>
<dbReference type="Pfam" id="PF00009">
    <property type="entry name" value="GTP_EFTU"/>
    <property type="match status" value="1"/>
</dbReference>
<name>A0A0M2UTZ6_9BACT</name>
<dbReference type="Pfam" id="PF25461">
    <property type="entry name" value="Beta-barrel_SelB"/>
    <property type="match status" value="1"/>
</dbReference>
<evidence type="ECO:0000256" key="1">
    <source>
        <dbReference type="ARBA" id="ARBA00004496"/>
    </source>
</evidence>
<evidence type="ECO:0000256" key="7">
    <source>
        <dbReference type="ARBA" id="ARBA00025526"/>
    </source>
</evidence>
<proteinExistence type="predicted"/>
<evidence type="ECO:0000256" key="6">
    <source>
        <dbReference type="ARBA" id="ARBA00023134"/>
    </source>
</evidence>
<dbReference type="InterPro" id="IPR000795">
    <property type="entry name" value="T_Tr_GTP-bd_dom"/>
</dbReference>
<dbReference type="SUPFAM" id="SSF50465">
    <property type="entry name" value="EF-Tu/eEF-1alpha/eIF2-gamma C-terminal domain"/>
    <property type="match status" value="1"/>
</dbReference>
<dbReference type="InterPro" id="IPR036388">
    <property type="entry name" value="WH-like_DNA-bd_sf"/>
</dbReference>
<evidence type="ECO:0000313" key="11">
    <source>
        <dbReference type="Proteomes" id="UP000034954"/>
    </source>
</evidence>
<keyword evidence="4" id="KW-0547">Nucleotide-binding</keyword>
<evidence type="ECO:0000313" key="10">
    <source>
        <dbReference type="EMBL" id="KKO19533.1"/>
    </source>
</evidence>
<dbReference type="InterPro" id="IPR050055">
    <property type="entry name" value="EF-Tu_GTPase"/>
</dbReference>
<dbReference type="Pfam" id="PF03144">
    <property type="entry name" value="GTP_EFTU_D2"/>
    <property type="match status" value="1"/>
</dbReference>
<dbReference type="NCBIfam" id="TIGR00475">
    <property type="entry name" value="selB"/>
    <property type="match status" value="1"/>
</dbReference>
<comment type="subcellular location">
    <subcellularLocation>
        <location evidence="1">Cytoplasm</location>
    </subcellularLocation>
</comment>
<dbReference type="InterPro" id="IPR027417">
    <property type="entry name" value="P-loop_NTPase"/>
</dbReference>
<organism evidence="10 11">
    <name type="scientific">Candidatus Brocadia fulgida</name>
    <dbReference type="NCBI Taxonomy" id="380242"/>
    <lineage>
        <taxon>Bacteria</taxon>
        <taxon>Pseudomonadati</taxon>
        <taxon>Planctomycetota</taxon>
        <taxon>Candidatus Brocadiia</taxon>
        <taxon>Candidatus Brocadiales</taxon>
        <taxon>Candidatus Brocadiaceae</taxon>
        <taxon>Candidatus Brocadia</taxon>
    </lineage>
</organism>
<dbReference type="CDD" id="cd04171">
    <property type="entry name" value="SelB"/>
    <property type="match status" value="1"/>
</dbReference>
<dbReference type="PATRIC" id="fig|380242.3.peg.2182"/>
<dbReference type="SUPFAM" id="SSF52540">
    <property type="entry name" value="P-loop containing nucleoside triphosphate hydrolases"/>
    <property type="match status" value="1"/>
</dbReference>
<keyword evidence="11" id="KW-1185">Reference proteome</keyword>
<dbReference type="Gene3D" id="2.40.30.10">
    <property type="entry name" value="Translation factors"/>
    <property type="match status" value="2"/>
</dbReference>
<keyword evidence="3" id="KW-0963">Cytoplasm</keyword>
<reference evidence="10 11" key="1">
    <citation type="journal article" date="2013" name="BMC Microbiol.">
        <title>Identification of the type II cytochrome c maturation pathway in anammox bacteria by comparative genomics.</title>
        <authorList>
            <person name="Ferousi C."/>
            <person name="Speth D.R."/>
            <person name="Reimann J."/>
            <person name="Op den Camp H.J."/>
            <person name="Allen J.W."/>
            <person name="Keltjens J.T."/>
            <person name="Jetten M.S."/>
        </authorList>
    </citation>
    <scope>NUCLEOTIDE SEQUENCE [LARGE SCALE GENOMIC DNA]</scope>
    <source>
        <strain evidence="10">RU1</strain>
    </source>
</reference>
<evidence type="ECO:0000256" key="2">
    <source>
        <dbReference type="ARBA" id="ARBA00015953"/>
    </source>
</evidence>
<accession>A0A0M2UTZ6</accession>
<dbReference type="SUPFAM" id="SSF46785">
    <property type="entry name" value="Winged helix' DNA-binding domain"/>
    <property type="match status" value="2"/>
</dbReference>
<keyword evidence="5" id="KW-0648">Protein biosynthesis</keyword>
<dbReference type="PROSITE" id="PS51722">
    <property type="entry name" value="G_TR_2"/>
    <property type="match status" value="1"/>
</dbReference>
<feature type="domain" description="Tr-type G" evidence="9">
    <location>
        <begin position="15"/>
        <end position="186"/>
    </location>
</feature>
<dbReference type="InterPro" id="IPR004535">
    <property type="entry name" value="Transl_elong_SelB"/>
</dbReference>
<dbReference type="InterPro" id="IPR015191">
    <property type="entry name" value="SelB_WHD4"/>
</dbReference>
<dbReference type="CDD" id="cd15491">
    <property type="entry name" value="selB_III"/>
    <property type="match status" value="1"/>
</dbReference>
<evidence type="ECO:0000256" key="4">
    <source>
        <dbReference type="ARBA" id="ARBA00022741"/>
    </source>
</evidence>
<evidence type="ECO:0000259" key="9">
    <source>
        <dbReference type="PROSITE" id="PS51722"/>
    </source>
</evidence>
<dbReference type="InterPro" id="IPR005225">
    <property type="entry name" value="Small_GTP-bd"/>
</dbReference>
<dbReference type="GO" id="GO:0001514">
    <property type="term" value="P:selenocysteine incorporation"/>
    <property type="evidence" value="ECO:0007669"/>
    <property type="project" value="InterPro"/>
</dbReference>
<sequence>MKQASLQQPTGAHHIEHIIIGTAGHIDHGKTSLVKALTGIDTDRLPEEKKRGLTIDLGFAYLDLNENRRVSIVDVPGHERFVKNMLAGATSINLVIFVVAADDGIMPQTIEHLEIINLLGIRHGIIALTKKDLVTDEWLAVVQEDIKKTVTGTSLEHAPIIPVSVVTGEGIETCETAIRELIARAQTQSSRRVFRMPIDRSFTIPGYGCVVTGPVLGGQIAVEDEIELLPTKKALRVRGIEVTGERVTSAFAGQRAALNLAGVKSAEIQRGYELSVPGYLQPASAIDALLRLIKSAKTVLKNRARIRFYLNTAEVMGRVVLLDRDALKPGEEVLCQVLLEDLITTEREDRFIIRSYSPAYTIGGGKVLRYNTTRLKRFQEKTIKTLKILASGNLPDIVEQVYLNNIHVCRDERPFAPTVDDVSRQVNIHPSTAEDAIAGLVKKGLLLKFLVEGKDIVVHRDVIAAVKEQILSTLKAFHKENPVKTGIEESQLRTSVATGLLPALKKVKARAGESRPKSISGEELHPFLFTAALSVLKNEKAIKITDNKLSLMDFRLEVSARDKGAADKIEEAFLKAGFTPPFAEEVVTKFGASGKAAISLLAEQKKLIMIENGLYFHATILNKIKELVRDHVAKNGPMSVAQFRDLIRTTRKYAVPLLEYLDAIHFTKRTGDVRIVL</sequence>
<evidence type="ECO:0000256" key="5">
    <source>
        <dbReference type="ARBA" id="ARBA00022917"/>
    </source>
</evidence>
<dbReference type="GO" id="GO:0003746">
    <property type="term" value="F:translation elongation factor activity"/>
    <property type="evidence" value="ECO:0007669"/>
    <property type="project" value="UniProtKB-KW"/>
</dbReference>
<keyword evidence="6" id="KW-0342">GTP-binding</keyword>
<dbReference type="GO" id="GO:0003723">
    <property type="term" value="F:RNA binding"/>
    <property type="evidence" value="ECO:0007669"/>
    <property type="project" value="InterPro"/>
</dbReference>
<comment type="caution">
    <text evidence="10">The sequence shown here is derived from an EMBL/GenBank/DDBJ whole genome shotgun (WGS) entry which is preliminary data.</text>
</comment>
<dbReference type="Gene3D" id="3.40.50.300">
    <property type="entry name" value="P-loop containing nucleotide triphosphate hydrolases"/>
    <property type="match status" value="1"/>
</dbReference>
<comment type="function">
    <text evidence="7">Translation factor necessary for the incorporation of selenocysteine into proteins. It probably replaces EF-Tu for the insertion of selenocysteine directed by the UGA codon. SelB binds GTP and GDP.</text>
</comment>
<evidence type="ECO:0000256" key="8">
    <source>
        <dbReference type="ARBA" id="ARBA00031615"/>
    </source>
</evidence>